<dbReference type="AlphaFoldDB" id="D6WM73"/>
<evidence type="ECO:0000313" key="2">
    <source>
        <dbReference type="Proteomes" id="UP000007266"/>
    </source>
</evidence>
<accession>D6WM73</accession>
<dbReference type="EMBL" id="KQ971343">
    <property type="protein sequence ID" value="EFA03347.1"/>
    <property type="molecule type" value="Genomic_DNA"/>
</dbReference>
<organism evidence="1 2">
    <name type="scientific">Tribolium castaneum</name>
    <name type="common">Red flour beetle</name>
    <dbReference type="NCBI Taxonomy" id="7070"/>
    <lineage>
        <taxon>Eukaryota</taxon>
        <taxon>Metazoa</taxon>
        <taxon>Ecdysozoa</taxon>
        <taxon>Arthropoda</taxon>
        <taxon>Hexapoda</taxon>
        <taxon>Insecta</taxon>
        <taxon>Pterygota</taxon>
        <taxon>Neoptera</taxon>
        <taxon>Endopterygota</taxon>
        <taxon>Coleoptera</taxon>
        <taxon>Polyphaga</taxon>
        <taxon>Cucujiformia</taxon>
        <taxon>Tenebrionidae</taxon>
        <taxon>Tenebrionidae incertae sedis</taxon>
        <taxon>Tribolium</taxon>
    </lineage>
</organism>
<sequence length="55" mass="6025">MIRHIRRLELEAGAGAILRKFGSRNEVLKISEMNAGRTAGGEVVASPKNRVDLVH</sequence>
<reference evidence="1 2" key="1">
    <citation type="journal article" date="2008" name="Nature">
        <title>The genome of the model beetle and pest Tribolium castaneum.</title>
        <authorList>
            <consortium name="Tribolium Genome Sequencing Consortium"/>
            <person name="Richards S."/>
            <person name="Gibbs R.A."/>
            <person name="Weinstock G.M."/>
            <person name="Brown S.J."/>
            <person name="Denell R."/>
            <person name="Beeman R.W."/>
            <person name="Gibbs R."/>
            <person name="Beeman R.W."/>
            <person name="Brown S.J."/>
            <person name="Bucher G."/>
            <person name="Friedrich M."/>
            <person name="Grimmelikhuijzen C.J."/>
            <person name="Klingler M."/>
            <person name="Lorenzen M."/>
            <person name="Richards S."/>
            <person name="Roth S."/>
            <person name="Schroder R."/>
            <person name="Tautz D."/>
            <person name="Zdobnov E.M."/>
            <person name="Muzny D."/>
            <person name="Gibbs R.A."/>
            <person name="Weinstock G.M."/>
            <person name="Attaway T."/>
            <person name="Bell S."/>
            <person name="Buhay C.J."/>
            <person name="Chandrabose M.N."/>
            <person name="Chavez D."/>
            <person name="Clerk-Blankenburg K.P."/>
            <person name="Cree A."/>
            <person name="Dao M."/>
            <person name="Davis C."/>
            <person name="Chacko J."/>
            <person name="Dinh H."/>
            <person name="Dugan-Rocha S."/>
            <person name="Fowler G."/>
            <person name="Garner T.T."/>
            <person name="Garnes J."/>
            <person name="Gnirke A."/>
            <person name="Hawes A."/>
            <person name="Hernandez J."/>
            <person name="Hines S."/>
            <person name="Holder M."/>
            <person name="Hume J."/>
            <person name="Jhangiani S.N."/>
            <person name="Joshi V."/>
            <person name="Khan Z.M."/>
            <person name="Jackson L."/>
            <person name="Kovar C."/>
            <person name="Kowis A."/>
            <person name="Lee S."/>
            <person name="Lewis L.R."/>
            <person name="Margolis J."/>
            <person name="Morgan M."/>
            <person name="Nazareth L.V."/>
            <person name="Nguyen N."/>
            <person name="Okwuonu G."/>
            <person name="Parker D."/>
            <person name="Richards S."/>
            <person name="Ruiz S.J."/>
            <person name="Santibanez J."/>
            <person name="Savard J."/>
            <person name="Scherer S.E."/>
            <person name="Schneider B."/>
            <person name="Sodergren E."/>
            <person name="Tautz D."/>
            <person name="Vattahil S."/>
            <person name="Villasana D."/>
            <person name="White C.S."/>
            <person name="Wright R."/>
            <person name="Park Y."/>
            <person name="Beeman R.W."/>
            <person name="Lord J."/>
            <person name="Oppert B."/>
            <person name="Lorenzen M."/>
            <person name="Brown S."/>
            <person name="Wang L."/>
            <person name="Savard J."/>
            <person name="Tautz D."/>
            <person name="Richards S."/>
            <person name="Weinstock G."/>
            <person name="Gibbs R.A."/>
            <person name="Liu Y."/>
            <person name="Worley K."/>
            <person name="Weinstock G."/>
            <person name="Elsik C.G."/>
            <person name="Reese J.T."/>
            <person name="Elhaik E."/>
            <person name="Landan G."/>
            <person name="Graur D."/>
            <person name="Arensburger P."/>
            <person name="Atkinson P."/>
            <person name="Beeman R.W."/>
            <person name="Beidler J."/>
            <person name="Brown S.J."/>
            <person name="Demuth J.P."/>
            <person name="Drury D.W."/>
            <person name="Du Y.Z."/>
            <person name="Fujiwara H."/>
            <person name="Lorenzen M."/>
            <person name="Maselli V."/>
            <person name="Osanai M."/>
            <person name="Park Y."/>
            <person name="Robertson H.M."/>
            <person name="Tu Z."/>
            <person name="Wang J.J."/>
            <person name="Wang S."/>
            <person name="Richards S."/>
            <person name="Song H."/>
            <person name="Zhang L."/>
            <person name="Sodergren E."/>
            <person name="Werner D."/>
            <person name="Stanke M."/>
            <person name="Morgenstern B."/>
            <person name="Solovyev V."/>
            <person name="Kosarev P."/>
            <person name="Brown G."/>
            <person name="Chen H.C."/>
            <person name="Ermolaeva O."/>
            <person name="Hlavina W."/>
            <person name="Kapustin Y."/>
            <person name="Kiryutin B."/>
            <person name="Kitts P."/>
            <person name="Maglott D."/>
            <person name="Pruitt K."/>
            <person name="Sapojnikov V."/>
            <person name="Souvorov A."/>
            <person name="Mackey A.J."/>
            <person name="Waterhouse R.M."/>
            <person name="Wyder S."/>
            <person name="Zdobnov E.M."/>
            <person name="Zdobnov E.M."/>
            <person name="Wyder S."/>
            <person name="Kriventseva E.V."/>
            <person name="Kadowaki T."/>
            <person name="Bork P."/>
            <person name="Aranda M."/>
            <person name="Bao R."/>
            <person name="Beermann A."/>
            <person name="Berns N."/>
            <person name="Bolognesi R."/>
            <person name="Bonneton F."/>
            <person name="Bopp D."/>
            <person name="Brown S.J."/>
            <person name="Bucher G."/>
            <person name="Butts T."/>
            <person name="Chaumot A."/>
            <person name="Denell R.E."/>
            <person name="Ferrier D.E."/>
            <person name="Friedrich M."/>
            <person name="Gordon C.M."/>
            <person name="Jindra M."/>
            <person name="Klingler M."/>
            <person name="Lan Q."/>
            <person name="Lattorff H.M."/>
            <person name="Laudet V."/>
            <person name="von Levetsow C."/>
            <person name="Liu Z."/>
            <person name="Lutz R."/>
            <person name="Lynch J.A."/>
            <person name="da Fonseca R.N."/>
            <person name="Posnien N."/>
            <person name="Reuter R."/>
            <person name="Roth S."/>
            <person name="Savard J."/>
            <person name="Schinko J.B."/>
            <person name="Schmitt C."/>
            <person name="Schoppmeier M."/>
            <person name="Schroder R."/>
            <person name="Shippy T.D."/>
            <person name="Simonnet F."/>
            <person name="Marques-Souza H."/>
            <person name="Tautz D."/>
            <person name="Tomoyasu Y."/>
            <person name="Trauner J."/>
            <person name="Van der Zee M."/>
            <person name="Vervoort M."/>
            <person name="Wittkopp N."/>
            <person name="Wimmer E.A."/>
            <person name="Yang X."/>
            <person name="Jones A.K."/>
            <person name="Sattelle D.B."/>
            <person name="Ebert P.R."/>
            <person name="Nelson D."/>
            <person name="Scott J.G."/>
            <person name="Beeman R.W."/>
            <person name="Muthukrishnan S."/>
            <person name="Kramer K.J."/>
            <person name="Arakane Y."/>
            <person name="Beeman R.W."/>
            <person name="Zhu Q."/>
            <person name="Hogenkamp D."/>
            <person name="Dixit R."/>
            <person name="Oppert B."/>
            <person name="Jiang H."/>
            <person name="Zou Z."/>
            <person name="Marshall J."/>
            <person name="Elpidina E."/>
            <person name="Vinokurov K."/>
            <person name="Oppert C."/>
            <person name="Zou Z."/>
            <person name="Evans J."/>
            <person name="Lu Z."/>
            <person name="Zhao P."/>
            <person name="Sumathipala N."/>
            <person name="Altincicek B."/>
            <person name="Vilcinskas A."/>
            <person name="Williams M."/>
            <person name="Hultmark D."/>
            <person name="Hetru C."/>
            <person name="Jiang H."/>
            <person name="Grimmelikhuijzen C.J."/>
            <person name="Hauser F."/>
            <person name="Cazzamali G."/>
            <person name="Williamson M."/>
            <person name="Park Y."/>
            <person name="Li B."/>
            <person name="Tanaka Y."/>
            <person name="Predel R."/>
            <person name="Neupert S."/>
            <person name="Schachtner J."/>
            <person name="Verleyen P."/>
            <person name="Raible F."/>
            <person name="Bork P."/>
            <person name="Friedrich M."/>
            <person name="Walden K.K."/>
            <person name="Robertson H.M."/>
            <person name="Angeli S."/>
            <person name="Foret S."/>
            <person name="Bucher G."/>
            <person name="Schuetz S."/>
            <person name="Maleszka R."/>
            <person name="Wimmer E.A."/>
            <person name="Beeman R.W."/>
            <person name="Lorenzen M."/>
            <person name="Tomoyasu Y."/>
            <person name="Miller S.C."/>
            <person name="Grossmann D."/>
            <person name="Bucher G."/>
        </authorList>
    </citation>
    <scope>NUCLEOTIDE SEQUENCE [LARGE SCALE GENOMIC DNA]</scope>
    <source>
        <strain evidence="1 2">Georgia GA2</strain>
    </source>
</reference>
<name>D6WM73_TRICA</name>
<reference evidence="1 2" key="2">
    <citation type="journal article" date="2010" name="Nucleic Acids Res.">
        <title>BeetleBase in 2010: revisions to provide comprehensive genomic information for Tribolium castaneum.</title>
        <authorList>
            <person name="Kim H.S."/>
            <person name="Murphy T."/>
            <person name="Xia J."/>
            <person name="Caragea D."/>
            <person name="Park Y."/>
            <person name="Beeman R.W."/>
            <person name="Lorenzen M.D."/>
            <person name="Butcher S."/>
            <person name="Manak J.R."/>
            <person name="Brown S.J."/>
        </authorList>
    </citation>
    <scope>GENOME REANNOTATION</scope>
    <source>
        <strain evidence="1 2">Georgia GA2</strain>
    </source>
</reference>
<protein>
    <submittedName>
        <fullName evidence="1">Uncharacterized protein</fullName>
    </submittedName>
</protein>
<dbReference type="HOGENOM" id="CLU_3034977_0_0_1"/>
<gene>
    <name evidence="1" type="primary">GLEAN_13330</name>
    <name evidence="1" type="ORF">TcasGA2_TC013330</name>
</gene>
<keyword evidence="2" id="KW-1185">Reference proteome</keyword>
<proteinExistence type="predicted"/>
<evidence type="ECO:0000313" key="1">
    <source>
        <dbReference type="EMBL" id="EFA03347.1"/>
    </source>
</evidence>
<dbReference type="Proteomes" id="UP000007266">
    <property type="component" value="Linkage group 5"/>
</dbReference>
<dbReference type="InParanoid" id="D6WM73"/>